<reference evidence="2 3" key="1">
    <citation type="submission" date="2019-10" db="EMBL/GenBank/DDBJ databases">
        <title>A soil myxobacterium in the family Polyangiaceae.</title>
        <authorList>
            <person name="Li Y."/>
            <person name="Wang J."/>
        </authorList>
    </citation>
    <scope>NUCLEOTIDE SEQUENCE [LARGE SCALE GENOMIC DNA]</scope>
    <source>
        <strain evidence="2 3">DSM 14734</strain>
    </source>
</reference>
<proteinExistence type="predicted"/>
<dbReference type="Proteomes" id="UP000440224">
    <property type="component" value="Unassembled WGS sequence"/>
</dbReference>
<sequence length="67" mass="7224">MSAPFASTMTTMCPVFRFASAMPFSAVAFCSGEAEGISRRNCCRCMPASSGWFERSSLWPRLSSTAG</sequence>
<dbReference type="AlphaFoldDB" id="A0A6N7PFG5"/>
<organism evidence="2 3">
    <name type="scientific">Polyangium spumosum</name>
    <dbReference type="NCBI Taxonomy" id="889282"/>
    <lineage>
        <taxon>Bacteria</taxon>
        <taxon>Pseudomonadati</taxon>
        <taxon>Myxococcota</taxon>
        <taxon>Polyangia</taxon>
        <taxon>Polyangiales</taxon>
        <taxon>Polyangiaceae</taxon>
        <taxon>Polyangium</taxon>
    </lineage>
</organism>
<evidence type="ECO:0000256" key="1">
    <source>
        <dbReference type="SAM" id="SignalP"/>
    </source>
</evidence>
<feature type="signal peptide" evidence="1">
    <location>
        <begin position="1"/>
        <end position="28"/>
    </location>
</feature>
<dbReference type="EMBL" id="WJIE01000001">
    <property type="protein sequence ID" value="MRG90842.1"/>
    <property type="molecule type" value="Genomic_DNA"/>
</dbReference>
<evidence type="ECO:0000313" key="3">
    <source>
        <dbReference type="Proteomes" id="UP000440224"/>
    </source>
</evidence>
<feature type="chain" id="PRO_5026803490" description="Secreted protein" evidence="1">
    <location>
        <begin position="29"/>
        <end position="67"/>
    </location>
</feature>
<accession>A0A6N7PFG5</accession>
<keyword evidence="3" id="KW-1185">Reference proteome</keyword>
<dbReference type="OrthoDB" id="9966169at2"/>
<comment type="caution">
    <text evidence="2">The sequence shown here is derived from an EMBL/GenBank/DDBJ whole genome shotgun (WGS) entry which is preliminary data.</text>
</comment>
<protein>
    <recommendedName>
        <fullName evidence="4">Secreted protein</fullName>
    </recommendedName>
</protein>
<gene>
    <name evidence="2" type="ORF">GF068_02730</name>
</gene>
<name>A0A6N7PFG5_9BACT</name>
<evidence type="ECO:0008006" key="4">
    <source>
        <dbReference type="Google" id="ProtNLM"/>
    </source>
</evidence>
<evidence type="ECO:0000313" key="2">
    <source>
        <dbReference type="EMBL" id="MRG90842.1"/>
    </source>
</evidence>
<keyword evidence="1" id="KW-0732">Signal</keyword>